<accession>A0A7R8V5Y0</accession>
<protein>
    <recommendedName>
        <fullName evidence="2">FHA domain-containing protein</fullName>
    </recommendedName>
</protein>
<dbReference type="PROSITE" id="PS50006">
    <property type="entry name" value="FHA_DOMAIN"/>
    <property type="match status" value="1"/>
</dbReference>
<proteinExistence type="predicted"/>
<dbReference type="InterPro" id="IPR000253">
    <property type="entry name" value="FHA_dom"/>
</dbReference>
<sequence>MSLNTGRLTIIGNDGTERILKTSGKVFRIGSYLSCDFVLDNPDAKRVHCEIQSDSFGRITITNHSKRNPVLVDEVPLKGTRPLYTGSVVTIFEKKLRWINKNRVPRTENNVDQTKTPKKLIRRAEQAPNSEPSALMRKKAASHRITMHK</sequence>
<dbReference type="AlphaFoldDB" id="A0A7R8V5Y0"/>
<feature type="compositionally biased region" description="Basic residues" evidence="1">
    <location>
        <begin position="136"/>
        <end position="149"/>
    </location>
</feature>
<evidence type="ECO:0000313" key="4">
    <source>
        <dbReference type="Proteomes" id="UP000594454"/>
    </source>
</evidence>
<evidence type="ECO:0000313" key="3">
    <source>
        <dbReference type="EMBL" id="CAD7093511.1"/>
    </source>
</evidence>
<organism evidence="3 4">
    <name type="scientific">Hermetia illucens</name>
    <name type="common">Black soldier fly</name>
    <dbReference type="NCBI Taxonomy" id="343691"/>
    <lineage>
        <taxon>Eukaryota</taxon>
        <taxon>Metazoa</taxon>
        <taxon>Ecdysozoa</taxon>
        <taxon>Arthropoda</taxon>
        <taxon>Hexapoda</taxon>
        <taxon>Insecta</taxon>
        <taxon>Pterygota</taxon>
        <taxon>Neoptera</taxon>
        <taxon>Endopterygota</taxon>
        <taxon>Diptera</taxon>
        <taxon>Brachycera</taxon>
        <taxon>Stratiomyomorpha</taxon>
        <taxon>Stratiomyidae</taxon>
        <taxon>Hermetiinae</taxon>
        <taxon>Hermetia</taxon>
    </lineage>
</organism>
<name>A0A7R8V5Y0_HERIL</name>
<keyword evidence="4" id="KW-1185">Reference proteome</keyword>
<dbReference type="InParanoid" id="A0A7R8V5Y0"/>
<feature type="region of interest" description="Disordered" evidence="1">
    <location>
        <begin position="107"/>
        <end position="149"/>
    </location>
</feature>
<dbReference type="OrthoDB" id="8064978at2759"/>
<dbReference type="Gene3D" id="2.60.200.20">
    <property type="match status" value="1"/>
</dbReference>
<dbReference type="Pfam" id="PF00498">
    <property type="entry name" value="FHA"/>
    <property type="match status" value="1"/>
</dbReference>
<dbReference type="EMBL" id="LR899014">
    <property type="protein sequence ID" value="CAD7093511.1"/>
    <property type="molecule type" value="Genomic_DNA"/>
</dbReference>
<dbReference type="SUPFAM" id="SSF49879">
    <property type="entry name" value="SMAD/FHA domain"/>
    <property type="match status" value="1"/>
</dbReference>
<dbReference type="Proteomes" id="UP000594454">
    <property type="component" value="Chromosome 6"/>
</dbReference>
<gene>
    <name evidence="3" type="ORF">HERILL_LOCUS15788</name>
</gene>
<feature type="domain" description="FHA" evidence="2">
    <location>
        <begin position="27"/>
        <end position="77"/>
    </location>
</feature>
<reference evidence="3 4" key="1">
    <citation type="submission" date="2020-11" db="EMBL/GenBank/DDBJ databases">
        <authorList>
            <person name="Wallbank WR R."/>
            <person name="Pardo Diaz C."/>
            <person name="Kozak K."/>
            <person name="Martin S."/>
            <person name="Jiggins C."/>
            <person name="Moest M."/>
            <person name="Warren A I."/>
            <person name="Generalovic N T."/>
            <person name="Byers J.R.P. K."/>
            <person name="Montejo-Kovacevich G."/>
            <person name="Yen C E."/>
        </authorList>
    </citation>
    <scope>NUCLEOTIDE SEQUENCE [LARGE SCALE GENOMIC DNA]</scope>
</reference>
<dbReference type="InterPro" id="IPR008984">
    <property type="entry name" value="SMAD_FHA_dom_sf"/>
</dbReference>
<dbReference type="SMART" id="SM00240">
    <property type="entry name" value="FHA"/>
    <property type="match status" value="1"/>
</dbReference>
<evidence type="ECO:0000256" key="1">
    <source>
        <dbReference type="SAM" id="MobiDB-lite"/>
    </source>
</evidence>
<evidence type="ECO:0000259" key="2">
    <source>
        <dbReference type="PROSITE" id="PS50006"/>
    </source>
</evidence>